<feature type="transmembrane region" description="Helical" evidence="1">
    <location>
        <begin position="6"/>
        <end position="23"/>
    </location>
</feature>
<accession>A0ABW5PI49</accession>
<feature type="transmembrane region" description="Helical" evidence="1">
    <location>
        <begin position="30"/>
        <end position="49"/>
    </location>
</feature>
<feature type="transmembrane region" description="Helical" evidence="1">
    <location>
        <begin position="85"/>
        <end position="107"/>
    </location>
</feature>
<keyword evidence="3" id="KW-1185">Reference proteome</keyword>
<evidence type="ECO:0000313" key="2">
    <source>
        <dbReference type="EMBL" id="MFD2614594.1"/>
    </source>
</evidence>
<reference evidence="3" key="1">
    <citation type="journal article" date="2019" name="Int. J. Syst. Evol. Microbiol.">
        <title>The Global Catalogue of Microorganisms (GCM) 10K type strain sequencing project: providing services to taxonomists for standard genome sequencing and annotation.</title>
        <authorList>
            <consortium name="The Broad Institute Genomics Platform"/>
            <consortium name="The Broad Institute Genome Sequencing Center for Infectious Disease"/>
            <person name="Wu L."/>
            <person name="Ma J."/>
        </authorList>
    </citation>
    <scope>NUCLEOTIDE SEQUENCE [LARGE SCALE GENOMIC DNA]</scope>
    <source>
        <strain evidence="3">KCTC 3950</strain>
    </source>
</reference>
<sequence length="123" mass="14017">MIYIISALLVVVTTLIILIKLNFKYSFSIAAGASFMFTLIASISLSQNYTYNLIPKLNDGGIAISNRLAYLIIGEDRWSIDKFKWYFETSITLSLLIIQLLISCLLYEVRRGELKQNNITTPR</sequence>
<protein>
    <submittedName>
        <fullName evidence="2">Uncharacterized protein</fullName>
    </submittedName>
</protein>
<dbReference type="Proteomes" id="UP001597541">
    <property type="component" value="Unassembled WGS sequence"/>
</dbReference>
<evidence type="ECO:0000313" key="3">
    <source>
        <dbReference type="Proteomes" id="UP001597541"/>
    </source>
</evidence>
<name>A0ABW5PI49_9BACL</name>
<proteinExistence type="predicted"/>
<dbReference type="EMBL" id="JBHUME010000013">
    <property type="protein sequence ID" value="MFD2614594.1"/>
    <property type="molecule type" value="Genomic_DNA"/>
</dbReference>
<keyword evidence="1" id="KW-0812">Transmembrane</keyword>
<dbReference type="RefSeq" id="WP_377605619.1">
    <property type="nucleotide sequence ID" value="NZ_JBHUME010000013.1"/>
</dbReference>
<evidence type="ECO:0000256" key="1">
    <source>
        <dbReference type="SAM" id="Phobius"/>
    </source>
</evidence>
<organism evidence="2 3">
    <name type="scientific">Paenibacillus gansuensis</name>
    <dbReference type="NCBI Taxonomy" id="306542"/>
    <lineage>
        <taxon>Bacteria</taxon>
        <taxon>Bacillati</taxon>
        <taxon>Bacillota</taxon>
        <taxon>Bacilli</taxon>
        <taxon>Bacillales</taxon>
        <taxon>Paenibacillaceae</taxon>
        <taxon>Paenibacillus</taxon>
    </lineage>
</organism>
<keyword evidence="1" id="KW-0472">Membrane</keyword>
<gene>
    <name evidence="2" type="ORF">ACFSUF_19470</name>
</gene>
<comment type="caution">
    <text evidence="2">The sequence shown here is derived from an EMBL/GenBank/DDBJ whole genome shotgun (WGS) entry which is preliminary data.</text>
</comment>
<keyword evidence="1" id="KW-1133">Transmembrane helix</keyword>